<keyword evidence="3" id="KW-1185">Reference proteome</keyword>
<accession>A0ABW2FH10</accession>
<feature type="transmembrane region" description="Helical" evidence="1">
    <location>
        <begin position="237"/>
        <end position="257"/>
    </location>
</feature>
<comment type="caution">
    <text evidence="2">The sequence shown here is derived from an EMBL/GenBank/DDBJ whole genome shotgun (WGS) entry which is preliminary data.</text>
</comment>
<dbReference type="EMBL" id="JBHTAI010000015">
    <property type="protein sequence ID" value="MFC7151245.1"/>
    <property type="molecule type" value="Genomic_DNA"/>
</dbReference>
<name>A0ABW2FH10_9BACL</name>
<evidence type="ECO:0000313" key="2">
    <source>
        <dbReference type="EMBL" id="MFC7151245.1"/>
    </source>
</evidence>
<sequence>MPEGRLSAAAARPRSREIVQALAAELSKLWSLPAAWLIVGGSLILNLLLSAAFASAGLQGLTGTRDVLDIGLASISYIQAGFIILGITASCSEYAGGQIRTTLTAMPRRGLQLAASHLALTILVVPAALVTAASGVLVAAIVLDASASFDPGSAVGPLAGVTGSLCLTTLISAAIGVLLRRTLPAAAVVLGYYFIAGPLLREHAAYAKYFPDTAGVVMWFPQPQSDGTGALTPAQGALLLIAWTLAVFAVAAVVYRYRDT</sequence>
<keyword evidence="1" id="KW-0812">Transmembrane</keyword>
<dbReference type="Proteomes" id="UP001596378">
    <property type="component" value="Unassembled WGS sequence"/>
</dbReference>
<evidence type="ECO:0000256" key="1">
    <source>
        <dbReference type="SAM" id="Phobius"/>
    </source>
</evidence>
<feature type="transmembrane region" description="Helical" evidence="1">
    <location>
        <begin position="76"/>
        <end position="97"/>
    </location>
</feature>
<keyword evidence="1" id="KW-0472">Membrane</keyword>
<evidence type="ECO:0000313" key="3">
    <source>
        <dbReference type="Proteomes" id="UP001596378"/>
    </source>
</evidence>
<feature type="transmembrane region" description="Helical" evidence="1">
    <location>
        <begin position="34"/>
        <end position="56"/>
    </location>
</feature>
<reference evidence="3" key="1">
    <citation type="journal article" date="2019" name="Int. J. Syst. Evol. Microbiol.">
        <title>The Global Catalogue of Microorganisms (GCM) 10K type strain sequencing project: providing services to taxonomists for standard genome sequencing and annotation.</title>
        <authorList>
            <consortium name="The Broad Institute Genomics Platform"/>
            <consortium name="The Broad Institute Genome Sequencing Center for Infectious Disease"/>
            <person name="Wu L."/>
            <person name="Ma J."/>
        </authorList>
    </citation>
    <scope>NUCLEOTIDE SEQUENCE [LARGE SCALE GENOMIC DNA]</scope>
    <source>
        <strain evidence="3">KCTC 12907</strain>
    </source>
</reference>
<keyword evidence="1" id="KW-1133">Transmembrane helix</keyword>
<feature type="transmembrane region" description="Helical" evidence="1">
    <location>
        <begin position="155"/>
        <end position="175"/>
    </location>
</feature>
<organism evidence="2 3">
    <name type="scientific">Cohnella cellulosilytica</name>
    <dbReference type="NCBI Taxonomy" id="986710"/>
    <lineage>
        <taxon>Bacteria</taxon>
        <taxon>Bacillati</taxon>
        <taxon>Bacillota</taxon>
        <taxon>Bacilli</taxon>
        <taxon>Bacillales</taxon>
        <taxon>Paenibacillaceae</taxon>
        <taxon>Cohnella</taxon>
    </lineage>
</organism>
<dbReference type="RefSeq" id="WP_378047716.1">
    <property type="nucleotide sequence ID" value="NZ_JBHMDN010000015.1"/>
</dbReference>
<gene>
    <name evidence="2" type="ORF">ACFQMJ_22135</name>
</gene>
<proteinExistence type="predicted"/>
<protein>
    <submittedName>
        <fullName evidence="2">ABC transporter permease</fullName>
    </submittedName>
</protein>
<feature type="transmembrane region" description="Helical" evidence="1">
    <location>
        <begin position="182"/>
        <end position="200"/>
    </location>
</feature>
<feature type="transmembrane region" description="Helical" evidence="1">
    <location>
        <begin position="118"/>
        <end position="143"/>
    </location>
</feature>